<evidence type="ECO:0000313" key="3">
    <source>
        <dbReference type="EMBL" id="CAF1219301.1"/>
    </source>
</evidence>
<dbReference type="PANTHER" id="PTHR16517:SF7">
    <property type="entry name" value="PROTEIN KING TUBBY"/>
    <property type="match status" value="1"/>
</dbReference>
<evidence type="ECO:0000313" key="4">
    <source>
        <dbReference type="Proteomes" id="UP000663864"/>
    </source>
</evidence>
<comment type="similarity">
    <text evidence="1">Belongs to the TUB family.</text>
</comment>
<dbReference type="EMBL" id="CAJNOT010001571">
    <property type="protein sequence ID" value="CAF1219301.1"/>
    <property type="molecule type" value="Genomic_DNA"/>
</dbReference>
<comment type="caution">
    <text evidence="3">The sequence shown here is derived from an EMBL/GenBank/DDBJ whole genome shotgun (WGS) entry which is preliminary data.</text>
</comment>
<dbReference type="InterPro" id="IPR025659">
    <property type="entry name" value="Tubby-like_C"/>
</dbReference>
<name>A0A814XR55_9BILA</name>
<accession>A0A814XR55</accession>
<dbReference type="AlphaFoldDB" id="A0A814XR55"/>
<protein>
    <recommendedName>
        <fullName evidence="2">Tubby C-terminal domain-containing protein</fullName>
    </recommendedName>
</protein>
<evidence type="ECO:0000259" key="2">
    <source>
        <dbReference type="Pfam" id="PF01167"/>
    </source>
</evidence>
<proteinExistence type="inferred from homology"/>
<organism evidence="3 4">
    <name type="scientific">Rotaria sordida</name>
    <dbReference type="NCBI Taxonomy" id="392033"/>
    <lineage>
        <taxon>Eukaryota</taxon>
        <taxon>Metazoa</taxon>
        <taxon>Spiralia</taxon>
        <taxon>Gnathifera</taxon>
        <taxon>Rotifera</taxon>
        <taxon>Eurotatoria</taxon>
        <taxon>Bdelloidea</taxon>
        <taxon>Philodinida</taxon>
        <taxon>Philodinidae</taxon>
        <taxon>Rotaria</taxon>
    </lineage>
</organism>
<reference evidence="3" key="1">
    <citation type="submission" date="2021-02" db="EMBL/GenBank/DDBJ databases">
        <authorList>
            <person name="Nowell W R."/>
        </authorList>
    </citation>
    <scope>NUCLEOTIDE SEQUENCE</scope>
</reference>
<dbReference type="Gene3D" id="3.20.90.10">
    <property type="entry name" value="Tubby Protein, Chain A"/>
    <property type="match status" value="1"/>
</dbReference>
<dbReference type="Pfam" id="PF01167">
    <property type="entry name" value="Tub"/>
    <property type="match status" value="1"/>
</dbReference>
<dbReference type="Proteomes" id="UP000663864">
    <property type="component" value="Unassembled WGS sequence"/>
</dbReference>
<sequence length="318" mass="36641">MAKLESTTTKNIINENRDDIDDDDDQLNVSYKIVPTIYNTTKTEPHTKNVPLTKESSTTKVIESNDLNVNIEYLIGKEPEKYIYTPIPKDYLGLVHCTVKYNKEGLISKTFSLYFNGQNENDRTFLLTARKHIRIDGHSEYFIGNDEKSLKNLNDENSIAKLKGINITSTEYILYNQNNQQSVAVIYDTHIFGSKGPRKITVLLYNVEKPIHPLKENETIIEEWRAGRATDLIEIKNKTPVYNEESKIYSLALLENHLIQPSHKNFQLVITNGDHEEGIVMQFGRIDDNNFALDYRYPLTAMQAFAIALSSFHNRFRT</sequence>
<dbReference type="InterPro" id="IPR000007">
    <property type="entry name" value="Tubby_C"/>
</dbReference>
<dbReference type="PRINTS" id="PR01573">
    <property type="entry name" value="SUPERTUBBY"/>
</dbReference>
<evidence type="ECO:0000256" key="1">
    <source>
        <dbReference type="ARBA" id="ARBA00007129"/>
    </source>
</evidence>
<feature type="domain" description="Tubby C-terminal" evidence="2">
    <location>
        <begin position="85"/>
        <end position="313"/>
    </location>
</feature>
<dbReference type="SUPFAM" id="SSF54518">
    <property type="entry name" value="Tubby C-terminal domain-like"/>
    <property type="match status" value="1"/>
</dbReference>
<gene>
    <name evidence="3" type="ORF">ZHD862_LOCUS23784</name>
</gene>
<dbReference type="PANTHER" id="PTHR16517">
    <property type="entry name" value="TUBBY-RELATED"/>
    <property type="match status" value="1"/>
</dbReference>